<keyword evidence="11" id="KW-1185">Reference proteome</keyword>
<keyword evidence="2" id="KW-0479">Metal-binding</keyword>
<dbReference type="HOGENOM" id="CLU_560383_0_0_1"/>
<accession>S9X2U9</accession>
<dbReference type="STRING" id="653667.S9X2U9"/>
<feature type="compositionally biased region" description="Polar residues" evidence="8">
    <location>
        <begin position="303"/>
        <end position="318"/>
    </location>
</feature>
<feature type="region of interest" description="Disordered" evidence="8">
    <location>
        <begin position="347"/>
        <end position="389"/>
    </location>
</feature>
<keyword evidence="6" id="KW-0539">Nucleus</keyword>
<organism evidence="10 11">
    <name type="scientific">Schizosaccharomyces cryophilus (strain OY26 / ATCC MYA-4695 / CBS 11777 / NBRC 106824 / NRRL Y48691)</name>
    <name type="common">Fission yeast</name>
    <dbReference type="NCBI Taxonomy" id="653667"/>
    <lineage>
        <taxon>Eukaryota</taxon>
        <taxon>Fungi</taxon>
        <taxon>Dikarya</taxon>
        <taxon>Ascomycota</taxon>
        <taxon>Taphrinomycotina</taxon>
        <taxon>Schizosaccharomycetes</taxon>
        <taxon>Schizosaccharomycetales</taxon>
        <taxon>Schizosaccharomycetaceae</taxon>
        <taxon>Schizosaccharomyces</taxon>
    </lineage>
</organism>
<dbReference type="PROSITE" id="PS00028">
    <property type="entry name" value="ZINC_FINGER_C2H2_1"/>
    <property type="match status" value="2"/>
</dbReference>
<dbReference type="EMBL" id="KE546991">
    <property type="protein sequence ID" value="EPY51407.1"/>
    <property type="molecule type" value="Genomic_DNA"/>
</dbReference>
<dbReference type="GO" id="GO:0000978">
    <property type="term" value="F:RNA polymerase II cis-regulatory region sequence-specific DNA binding"/>
    <property type="evidence" value="ECO:0007669"/>
    <property type="project" value="EnsemblFungi"/>
</dbReference>
<reference evidence="10 11" key="1">
    <citation type="journal article" date="2011" name="Science">
        <title>Comparative functional genomics of the fission yeasts.</title>
        <authorList>
            <person name="Rhind N."/>
            <person name="Chen Z."/>
            <person name="Yassour M."/>
            <person name="Thompson D.A."/>
            <person name="Haas B.J."/>
            <person name="Habib N."/>
            <person name="Wapinski I."/>
            <person name="Roy S."/>
            <person name="Lin M.F."/>
            <person name="Heiman D.I."/>
            <person name="Young S.K."/>
            <person name="Furuya K."/>
            <person name="Guo Y."/>
            <person name="Pidoux A."/>
            <person name="Chen H.M."/>
            <person name="Robbertse B."/>
            <person name="Goldberg J.M."/>
            <person name="Aoki K."/>
            <person name="Bayne E.H."/>
            <person name="Berlin A.M."/>
            <person name="Desjardins C.A."/>
            <person name="Dobbs E."/>
            <person name="Dukaj L."/>
            <person name="Fan L."/>
            <person name="FitzGerald M.G."/>
            <person name="French C."/>
            <person name="Gujja S."/>
            <person name="Hansen K."/>
            <person name="Keifenheim D."/>
            <person name="Levin J.Z."/>
            <person name="Mosher R.A."/>
            <person name="Mueller C.A."/>
            <person name="Pfiffner J."/>
            <person name="Priest M."/>
            <person name="Russ C."/>
            <person name="Smialowska A."/>
            <person name="Swoboda P."/>
            <person name="Sykes S.M."/>
            <person name="Vaughn M."/>
            <person name="Vengrova S."/>
            <person name="Yoder R."/>
            <person name="Zeng Q."/>
            <person name="Allshire R."/>
            <person name="Baulcombe D."/>
            <person name="Birren B.W."/>
            <person name="Brown W."/>
            <person name="Ekwall K."/>
            <person name="Kellis M."/>
            <person name="Leatherwood J."/>
            <person name="Levin H."/>
            <person name="Margalit H."/>
            <person name="Martienssen R."/>
            <person name="Nieduszynski C.A."/>
            <person name="Spatafora J.W."/>
            <person name="Friedman N."/>
            <person name="Dalgaard J.Z."/>
            <person name="Baumann P."/>
            <person name="Niki H."/>
            <person name="Regev A."/>
            <person name="Nusbaum C."/>
        </authorList>
    </citation>
    <scope>NUCLEOTIDE SEQUENCE [LARGE SCALE GENOMIC DNA]</scope>
    <source>
        <strain evidence="11">OY26 / ATCC MYA-4695 / CBS 11777 / NBRC 106824 / NRRL Y48691</strain>
    </source>
</reference>
<keyword evidence="4 7" id="KW-0863">Zinc-finger</keyword>
<feature type="compositionally biased region" description="Polar residues" evidence="8">
    <location>
        <begin position="232"/>
        <end position="242"/>
    </location>
</feature>
<evidence type="ECO:0000256" key="3">
    <source>
        <dbReference type="ARBA" id="ARBA00022737"/>
    </source>
</evidence>
<dbReference type="Pfam" id="PF00096">
    <property type="entry name" value="zf-C2H2"/>
    <property type="match status" value="2"/>
</dbReference>
<feature type="domain" description="C2H2-type" evidence="9">
    <location>
        <begin position="424"/>
        <end position="450"/>
    </location>
</feature>
<evidence type="ECO:0000256" key="2">
    <source>
        <dbReference type="ARBA" id="ARBA00022723"/>
    </source>
</evidence>
<evidence type="ECO:0000313" key="11">
    <source>
        <dbReference type="Proteomes" id="UP000015464"/>
    </source>
</evidence>
<evidence type="ECO:0000256" key="8">
    <source>
        <dbReference type="SAM" id="MobiDB-lite"/>
    </source>
</evidence>
<dbReference type="OMA" id="TECLQGF"/>
<feature type="compositionally biased region" description="Polar residues" evidence="8">
    <location>
        <begin position="266"/>
        <end position="287"/>
    </location>
</feature>
<feature type="domain" description="C2H2-type" evidence="9">
    <location>
        <begin position="396"/>
        <end position="423"/>
    </location>
</feature>
<keyword evidence="3" id="KW-0677">Repeat</keyword>
<dbReference type="Gene3D" id="3.30.160.60">
    <property type="entry name" value="Classic Zinc Finger"/>
    <property type="match status" value="2"/>
</dbReference>
<dbReference type="GO" id="GO:0008270">
    <property type="term" value="F:zinc ion binding"/>
    <property type="evidence" value="ECO:0007669"/>
    <property type="project" value="UniProtKB-KW"/>
</dbReference>
<feature type="compositionally biased region" description="Polar residues" evidence="8">
    <location>
        <begin position="14"/>
        <end position="37"/>
    </location>
</feature>
<feature type="compositionally biased region" description="Polar residues" evidence="8">
    <location>
        <begin position="347"/>
        <end position="363"/>
    </location>
</feature>
<evidence type="ECO:0000256" key="1">
    <source>
        <dbReference type="ARBA" id="ARBA00004123"/>
    </source>
</evidence>
<dbReference type="AlphaFoldDB" id="S9X2U9"/>
<dbReference type="GO" id="GO:0001227">
    <property type="term" value="F:DNA-binding transcription repressor activity, RNA polymerase II-specific"/>
    <property type="evidence" value="ECO:0007669"/>
    <property type="project" value="EnsemblFungi"/>
</dbReference>
<evidence type="ECO:0000256" key="6">
    <source>
        <dbReference type="ARBA" id="ARBA00023242"/>
    </source>
</evidence>
<dbReference type="PANTHER" id="PTHR16515:SF49">
    <property type="entry name" value="GASTRULA ZINC FINGER PROTEIN XLCGF49.1-LIKE-RELATED"/>
    <property type="match status" value="1"/>
</dbReference>
<dbReference type="InterPro" id="IPR036236">
    <property type="entry name" value="Znf_C2H2_sf"/>
</dbReference>
<dbReference type="InterPro" id="IPR050331">
    <property type="entry name" value="Zinc_finger"/>
</dbReference>
<dbReference type="PROSITE" id="PS50157">
    <property type="entry name" value="ZINC_FINGER_C2H2_2"/>
    <property type="match status" value="2"/>
</dbReference>
<dbReference type="SMART" id="SM00355">
    <property type="entry name" value="ZnF_C2H2"/>
    <property type="match status" value="2"/>
</dbReference>
<dbReference type="RefSeq" id="XP_013023974.1">
    <property type="nucleotide sequence ID" value="XM_013168520.1"/>
</dbReference>
<evidence type="ECO:0000256" key="7">
    <source>
        <dbReference type="PROSITE-ProRule" id="PRU00042"/>
    </source>
</evidence>
<dbReference type="GeneID" id="25036901"/>
<evidence type="ECO:0000313" key="10">
    <source>
        <dbReference type="EMBL" id="EPY51407.1"/>
    </source>
</evidence>
<dbReference type="GO" id="GO:0005634">
    <property type="term" value="C:nucleus"/>
    <property type="evidence" value="ECO:0007669"/>
    <property type="project" value="UniProtKB-SubCell"/>
</dbReference>
<gene>
    <name evidence="10" type="ORF">SPOG_02578</name>
</gene>
<dbReference type="GO" id="GO:0006882">
    <property type="term" value="P:intracellular zinc ion homeostasis"/>
    <property type="evidence" value="ECO:0007669"/>
    <property type="project" value="EnsemblFungi"/>
</dbReference>
<dbReference type="InterPro" id="IPR013087">
    <property type="entry name" value="Znf_C2H2_type"/>
</dbReference>
<feature type="region of interest" description="Disordered" evidence="8">
    <location>
        <begin position="163"/>
        <end position="200"/>
    </location>
</feature>
<evidence type="ECO:0000259" key="9">
    <source>
        <dbReference type="PROSITE" id="PS50157"/>
    </source>
</evidence>
<name>S9X2U9_SCHCR</name>
<evidence type="ECO:0000256" key="4">
    <source>
        <dbReference type="ARBA" id="ARBA00022771"/>
    </source>
</evidence>
<dbReference type="SUPFAM" id="SSF57667">
    <property type="entry name" value="beta-beta-alpha zinc fingers"/>
    <property type="match status" value="1"/>
</dbReference>
<keyword evidence="5" id="KW-0862">Zinc</keyword>
<sequence length="450" mass="48102">MSTETPAVEGTCRASYTASSAPTNPSNVNSMNDQHSASVPPACPYPHVVGPSFVPPTTHSKLDDLPRQPPLNNHKNNLENILPTMPGSSIPLAQGHSDHSLNSGSMADPAIMAAAAASSPHYHPPNPNSPDVPLPPGFLSPYNPFSYAYLVAKANEAAAVAAVHQHQPSKSADQHAQPAQHVDPVAPSSIPPSANPCSAVTPHHPNSSFLTFPFQPPYLPFICPGCAQNSTSQNRLNPQPNSDGFIRCPAPSEHESFVSHAGTEAQEPTNRSSSNEAEPQHSESASSRVVDMNRFGLTPDVHPSSQSGFIPENTSAASQPGYPHSNGFHDVFLSELSAAATLAQNNSNTTAASEGKSQANKDSSSIEKRAHFARRHSNVRKSNQQSNTISSSTIRYRCTECLQGFSRPSSLKIHTYSHTGERPFVCDYVGCGKAFNVRSNMRRHQRIHGA</sequence>
<comment type="subcellular location">
    <subcellularLocation>
        <location evidence="1">Nucleus</location>
    </subcellularLocation>
</comment>
<evidence type="ECO:0000256" key="5">
    <source>
        <dbReference type="ARBA" id="ARBA00022833"/>
    </source>
</evidence>
<feature type="region of interest" description="Disordered" evidence="8">
    <location>
        <begin position="232"/>
        <end position="323"/>
    </location>
</feature>
<dbReference type="Proteomes" id="UP000015464">
    <property type="component" value="Unassembled WGS sequence"/>
</dbReference>
<protein>
    <submittedName>
        <fullName evidence="10">Transcription factor zf-C2H2 type</fullName>
    </submittedName>
</protein>
<dbReference type="eggNOG" id="KOG1721">
    <property type="taxonomic scope" value="Eukaryota"/>
</dbReference>
<proteinExistence type="predicted"/>
<dbReference type="FunFam" id="3.30.160.60:FF:000125">
    <property type="entry name" value="Putative zinc finger protein 143"/>
    <property type="match status" value="1"/>
</dbReference>
<dbReference type="OrthoDB" id="6077919at2759"/>
<feature type="region of interest" description="Disordered" evidence="8">
    <location>
        <begin position="1"/>
        <end position="74"/>
    </location>
</feature>
<dbReference type="PANTHER" id="PTHR16515">
    <property type="entry name" value="PR DOMAIN ZINC FINGER PROTEIN"/>
    <property type="match status" value="1"/>
</dbReference>